<dbReference type="PANTHER" id="PTHR23501:SF102">
    <property type="entry name" value="DRUG TRANSPORTER, PUTATIVE (AFU_ORTHOLOGUE AFUA_3G08530)-RELATED"/>
    <property type="match status" value="1"/>
</dbReference>
<feature type="compositionally biased region" description="Basic and acidic residues" evidence="7">
    <location>
        <begin position="1"/>
        <end position="17"/>
    </location>
</feature>
<dbReference type="RefSeq" id="XP_007755712.1">
    <property type="nucleotide sequence ID" value="XM_007757522.1"/>
</dbReference>
<dbReference type="GO" id="GO:0022857">
    <property type="term" value="F:transmembrane transporter activity"/>
    <property type="evidence" value="ECO:0007669"/>
    <property type="project" value="InterPro"/>
</dbReference>
<feature type="transmembrane region" description="Helical" evidence="8">
    <location>
        <begin position="415"/>
        <end position="438"/>
    </location>
</feature>
<evidence type="ECO:0000256" key="3">
    <source>
        <dbReference type="ARBA" id="ARBA00022448"/>
    </source>
</evidence>
<dbReference type="SUPFAM" id="SSF103473">
    <property type="entry name" value="MFS general substrate transporter"/>
    <property type="match status" value="1"/>
</dbReference>
<dbReference type="OrthoDB" id="2587356at2759"/>
<feature type="compositionally biased region" description="Basic and acidic residues" evidence="7">
    <location>
        <begin position="24"/>
        <end position="36"/>
    </location>
</feature>
<feature type="transmembrane region" description="Helical" evidence="8">
    <location>
        <begin position="253"/>
        <end position="273"/>
    </location>
</feature>
<feature type="region of interest" description="Disordered" evidence="7">
    <location>
        <begin position="584"/>
        <end position="618"/>
    </location>
</feature>
<organism evidence="10 11">
    <name type="scientific">Cladophialophora yegresii CBS 114405</name>
    <dbReference type="NCBI Taxonomy" id="1182544"/>
    <lineage>
        <taxon>Eukaryota</taxon>
        <taxon>Fungi</taxon>
        <taxon>Dikarya</taxon>
        <taxon>Ascomycota</taxon>
        <taxon>Pezizomycotina</taxon>
        <taxon>Eurotiomycetes</taxon>
        <taxon>Chaetothyriomycetidae</taxon>
        <taxon>Chaetothyriales</taxon>
        <taxon>Herpotrichiellaceae</taxon>
        <taxon>Cladophialophora</taxon>
    </lineage>
</organism>
<evidence type="ECO:0000313" key="10">
    <source>
        <dbReference type="EMBL" id="EXJ63058.1"/>
    </source>
</evidence>
<keyword evidence="5 8" id="KW-1133">Transmembrane helix</keyword>
<feature type="transmembrane region" description="Helical" evidence="8">
    <location>
        <begin position="55"/>
        <end position="80"/>
    </location>
</feature>
<feature type="transmembrane region" description="Helical" evidence="8">
    <location>
        <begin position="323"/>
        <end position="344"/>
    </location>
</feature>
<keyword evidence="6 8" id="KW-0472">Membrane</keyword>
<feature type="transmembrane region" description="Helical" evidence="8">
    <location>
        <begin position="546"/>
        <end position="566"/>
    </location>
</feature>
<dbReference type="VEuPathDB" id="FungiDB:A1O7_03503"/>
<feature type="transmembrane region" description="Helical" evidence="8">
    <location>
        <begin position="285"/>
        <end position="302"/>
    </location>
</feature>
<dbReference type="EMBL" id="AMGW01000002">
    <property type="protein sequence ID" value="EXJ63058.1"/>
    <property type="molecule type" value="Genomic_DNA"/>
</dbReference>
<dbReference type="PANTHER" id="PTHR23501">
    <property type="entry name" value="MAJOR FACILITATOR SUPERFAMILY"/>
    <property type="match status" value="1"/>
</dbReference>
<dbReference type="AlphaFoldDB" id="W9W525"/>
<feature type="domain" description="Major facilitator superfamily (MFS) profile" evidence="9">
    <location>
        <begin position="47"/>
        <end position="569"/>
    </location>
</feature>
<feature type="region of interest" description="Disordered" evidence="7">
    <location>
        <begin position="1"/>
        <end position="36"/>
    </location>
</feature>
<feature type="transmembrane region" description="Helical" evidence="8">
    <location>
        <begin position="121"/>
        <end position="140"/>
    </location>
</feature>
<evidence type="ECO:0000256" key="5">
    <source>
        <dbReference type="ARBA" id="ARBA00022989"/>
    </source>
</evidence>
<feature type="transmembrane region" description="Helical" evidence="8">
    <location>
        <begin position="364"/>
        <end position="384"/>
    </location>
</feature>
<dbReference type="Pfam" id="PF06609">
    <property type="entry name" value="TRI12"/>
    <property type="match status" value="1"/>
</dbReference>
<keyword evidence="11" id="KW-1185">Reference proteome</keyword>
<evidence type="ECO:0000256" key="7">
    <source>
        <dbReference type="SAM" id="MobiDB-lite"/>
    </source>
</evidence>
<feature type="transmembrane region" description="Helical" evidence="8">
    <location>
        <begin position="391"/>
        <end position="409"/>
    </location>
</feature>
<evidence type="ECO:0000256" key="6">
    <source>
        <dbReference type="ARBA" id="ARBA00023136"/>
    </source>
</evidence>
<evidence type="ECO:0000256" key="1">
    <source>
        <dbReference type="ARBA" id="ARBA00004141"/>
    </source>
</evidence>
<reference evidence="10 11" key="1">
    <citation type="submission" date="2013-03" db="EMBL/GenBank/DDBJ databases">
        <title>The Genome Sequence of Cladophialophora yegresii CBS 114405.</title>
        <authorList>
            <consortium name="The Broad Institute Genomics Platform"/>
            <person name="Cuomo C."/>
            <person name="de Hoog S."/>
            <person name="Gorbushina A."/>
            <person name="Walker B."/>
            <person name="Young S.K."/>
            <person name="Zeng Q."/>
            <person name="Gargeya S."/>
            <person name="Fitzgerald M."/>
            <person name="Haas B."/>
            <person name="Abouelleil A."/>
            <person name="Allen A.W."/>
            <person name="Alvarado L."/>
            <person name="Arachchi H.M."/>
            <person name="Berlin A.M."/>
            <person name="Chapman S.B."/>
            <person name="Gainer-Dewar J."/>
            <person name="Goldberg J."/>
            <person name="Griggs A."/>
            <person name="Gujja S."/>
            <person name="Hansen M."/>
            <person name="Howarth C."/>
            <person name="Imamovic A."/>
            <person name="Ireland A."/>
            <person name="Larimer J."/>
            <person name="McCowan C."/>
            <person name="Murphy C."/>
            <person name="Pearson M."/>
            <person name="Poon T.W."/>
            <person name="Priest M."/>
            <person name="Roberts A."/>
            <person name="Saif S."/>
            <person name="Shea T."/>
            <person name="Sisk P."/>
            <person name="Sykes S."/>
            <person name="Wortman J."/>
            <person name="Nusbaum C."/>
            <person name="Birren B."/>
        </authorList>
    </citation>
    <scope>NUCLEOTIDE SEQUENCE [LARGE SCALE GENOMIC DNA]</scope>
    <source>
        <strain evidence="10 11">CBS 114405</strain>
    </source>
</reference>
<evidence type="ECO:0000259" key="9">
    <source>
        <dbReference type="PROSITE" id="PS50850"/>
    </source>
</evidence>
<protein>
    <recommendedName>
        <fullName evidence="9">Major facilitator superfamily (MFS) profile domain-containing protein</fullName>
    </recommendedName>
</protein>
<dbReference type="GO" id="GO:0005886">
    <property type="term" value="C:plasma membrane"/>
    <property type="evidence" value="ECO:0007669"/>
    <property type="project" value="TreeGrafter"/>
</dbReference>
<dbReference type="Proteomes" id="UP000019473">
    <property type="component" value="Unassembled WGS sequence"/>
</dbReference>
<feature type="transmembrane region" description="Helical" evidence="8">
    <location>
        <begin position="146"/>
        <end position="167"/>
    </location>
</feature>
<dbReference type="InterPro" id="IPR020846">
    <property type="entry name" value="MFS_dom"/>
</dbReference>
<keyword evidence="3" id="KW-0813">Transport</keyword>
<feature type="transmembrane region" description="Helical" evidence="8">
    <location>
        <begin position="179"/>
        <end position="200"/>
    </location>
</feature>
<dbReference type="InterPro" id="IPR036259">
    <property type="entry name" value="MFS_trans_sf"/>
</dbReference>
<comment type="caution">
    <text evidence="10">The sequence shown here is derived from an EMBL/GenBank/DDBJ whole genome shotgun (WGS) entry which is preliminary data.</text>
</comment>
<name>W9W525_9EURO</name>
<evidence type="ECO:0000256" key="4">
    <source>
        <dbReference type="ARBA" id="ARBA00022692"/>
    </source>
</evidence>
<feature type="compositionally biased region" description="Basic and acidic residues" evidence="7">
    <location>
        <begin position="600"/>
        <end position="618"/>
    </location>
</feature>
<dbReference type="Gene3D" id="1.20.1250.20">
    <property type="entry name" value="MFS general substrate transporter like domains"/>
    <property type="match status" value="1"/>
</dbReference>
<dbReference type="PROSITE" id="PS50850">
    <property type="entry name" value="MFS"/>
    <property type="match status" value="1"/>
</dbReference>
<keyword evidence="4 8" id="KW-0812">Transmembrane</keyword>
<evidence type="ECO:0000313" key="11">
    <source>
        <dbReference type="Proteomes" id="UP000019473"/>
    </source>
</evidence>
<evidence type="ECO:0000256" key="2">
    <source>
        <dbReference type="ARBA" id="ARBA00007520"/>
    </source>
</evidence>
<dbReference type="eggNOG" id="KOG0254">
    <property type="taxonomic scope" value="Eukaryota"/>
</dbReference>
<proteinExistence type="inferred from homology"/>
<dbReference type="GeneID" id="19178097"/>
<comment type="similarity">
    <text evidence="2">Belongs to the major facilitator superfamily. TCR/Tet family.</text>
</comment>
<evidence type="ECO:0000256" key="8">
    <source>
        <dbReference type="SAM" id="Phobius"/>
    </source>
</evidence>
<comment type="subcellular location">
    <subcellularLocation>
        <location evidence="1">Membrane</location>
        <topology evidence="1">Multi-pass membrane protein</topology>
    </subcellularLocation>
</comment>
<accession>W9W525</accession>
<feature type="transmembrane region" description="Helical" evidence="8">
    <location>
        <begin position="212"/>
        <end position="232"/>
    </location>
</feature>
<sequence length="618" mass="66652">MSDSEKPQAVAHEKPLADDAYLEDDPHRAALEDNPDRPEKLTWGTVLSIFASRPWFLRFLGLAFVGPVSGGFLLITAILFQIGTELGDVSNIAWMPGGWSIASSVSFSIAGSLSDIFGRRYVTLSGQLFAVVGAIVGATAKTTTTVVVACTLLGFATGIIFVAYAGIPELLPNKWRNVGLAWTEGAMAIPWAICGVIIANELVSKASWRWCFYIAIIYSVISFVGTALVYFPPSRPRRDYEKTRWQEIKEIDYMGIILYTSGLTVFLVGLTWAGTPAHPWKSASVIAPIVIGVLVFIACFVYDFTVPKQPLFPLDLFRRYREFTVLLVVVFVAGMIFYSMSGILPQGTLYMFESDGIQIGLTQLPNGIGNFVGGTLIPAIAHKIKHLKMQMIVALTIQLVFVALYSVAVPQSKPAWMAFQFFGQGCFGMITLLCYFIAGLHVPLRELGIASGLIGTFRSAGGSVGNAIFNTILTSVVTVEMPKRVTAAALAAGFPAGNLEQLIPAVVGAATGVPNAFAAIEGATPEVQDVTLAAYRAAYGYAFKRVFWATIPFGVIAIIAACFVLDSSQYLTNHTAVRLEKDTVGGTGAKTGQHQHQHQHGGDVESHEEAGGRARKLD</sequence>
<dbReference type="InterPro" id="IPR010573">
    <property type="entry name" value="MFS_Str1/Tri12-like"/>
</dbReference>
<feature type="transmembrane region" description="Helical" evidence="8">
    <location>
        <begin position="92"/>
        <end position="114"/>
    </location>
</feature>
<dbReference type="HOGENOM" id="CLU_000960_25_2_1"/>
<gene>
    <name evidence="10" type="ORF">A1O7_03503</name>
</gene>